<feature type="region of interest" description="Disordered" evidence="1">
    <location>
        <begin position="591"/>
        <end position="649"/>
    </location>
</feature>
<dbReference type="GO" id="GO:0004402">
    <property type="term" value="F:histone acetyltransferase activity"/>
    <property type="evidence" value="ECO:0007669"/>
    <property type="project" value="InterPro"/>
</dbReference>
<evidence type="ECO:0000313" key="5">
    <source>
        <dbReference type="Ensembl" id="ENSGMOP00000049510.1"/>
    </source>
</evidence>
<dbReference type="Pfam" id="PF19336">
    <property type="entry name" value="DUF5921"/>
    <property type="match status" value="1"/>
</dbReference>
<dbReference type="InterPro" id="IPR024764">
    <property type="entry name" value="TFIIIC_Znf"/>
</dbReference>
<dbReference type="OMA" id="NGHVWLR"/>
<feature type="compositionally biased region" description="Acidic residues" evidence="1">
    <location>
        <begin position="608"/>
        <end position="631"/>
    </location>
</feature>
<feature type="domain" description="Transcription factor IIIC 90kDa subunit N-terminal" evidence="2">
    <location>
        <begin position="58"/>
        <end position="514"/>
    </location>
</feature>
<dbReference type="RefSeq" id="XP_030198093.1">
    <property type="nucleotide sequence ID" value="XM_030342233.1"/>
</dbReference>
<sequence length="807" mass="89598">MAAAISSVSTAVQMQERVVFKTEPEADDVTNPDLGAVLKRDPVVTLICPLSGIQPVTWAQDHRIAVSTTGAVALIELVCDVHSNKQDMTMQRTSIPVRQDVLQLKVGPADELARARDKFSSHPDPTINQAFMTDRVINPHVGTHRGVKYTSWSPLGCDAGGRCLLAVLSLDQRLTVHNSVKRLQWNMLADLTDSYSRRLAERNYSRKNSADADDDDDSASPAAPAAENLLNLEELRRRFRMQTPLRMEWSSVYTVKHLAADHACREAEMVLLAVLMENGDLVLWQFDLPFAPGSAPTVYDVIESGVPGPTEVAWWEYDGGDRRMSGLIVGSDVGPVKILPVNMARVKGYFTLRKPVVLWPEEDRIPVENIRCVPMFHPVQKTPCSLVLASRGCYVFWCLLMISPAGLNVFNAHIPGLHSLPIVSLVATRRGGVAVYTCSMDGAVKKLVPRFTDAGAMVFSQEDALPPDTFPGRRTLSIAVSPNGAYLALANTQGMVGGYHPAEKTYQVNFVSLKTTETATALLLRSPAQSLYRMADLLDLVRWTVLREKALPPALMDAVDEKTRGSDSAYFWRFKLFLLRMLLLSLQKKPADPRWKPSHKHSKAFFRDEDEEDDEAEEEEEEAEEVEEETATAEGGEAGSTRARPGVKVEDAGQRMAELKAEMKVVEAHLIKEHMKKVLGDVYLNIWSAVNTSVPTGGLVDYLSEGPGDRDAEVLIGHIKKKMQKQKFPERCSLCAEVLPFSDFKQTVCQNGHLWQRCVLSYQTCQALTFKRCLLLDSIAAEPEDDAPEWIKKILKGPCPYCDSPMI</sequence>
<protein>
    <submittedName>
        <fullName evidence="5">General transcription factor IIIC, polypeptide 4</fullName>
    </submittedName>
</protein>
<gene>
    <name evidence="5" type="primary">gtf3c4</name>
</gene>
<name>A0A8C5BQF0_GADMO</name>
<evidence type="ECO:0000259" key="2">
    <source>
        <dbReference type="Pfam" id="PF12657"/>
    </source>
</evidence>
<reference evidence="5" key="2">
    <citation type="submission" date="2025-09" db="UniProtKB">
        <authorList>
            <consortium name="Ensembl"/>
        </authorList>
    </citation>
    <scope>IDENTIFICATION</scope>
</reference>
<proteinExistence type="predicted"/>
<feature type="domain" description="DUF5921" evidence="4">
    <location>
        <begin position="515"/>
        <end position="591"/>
    </location>
</feature>
<dbReference type="Pfam" id="PF12657">
    <property type="entry name" value="TFIIIC_delta"/>
    <property type="match status" value="1"/>
</dbReference>
<keyword evidence="6" id="KW-1185">Reference proteome</keyword>
<dbReference type="AlphaFoldDB" id="A0A8C5BQF0"/>
<evidence type="ECO:0000259" key="3">
    <source>
        <dbReference type="Pfam" id="PF12660"/>
    </source>
</evidence>
<dbReference type="Ensembl" id="ENSGMOT00000046262.1">
    <property type="protein sequence ID" value="ENSGMOP00000049510.1"/>
    <property type="gene ID" value="ENSGMOG00000023126.1"/>
</dbReference>
<accession>A0A8C5BQF0</accession>
<dbReference type="InterPro" id="IPR045803">
    <property type="entry name" value="DUF5921"/>
</dbReference>
<evidence type="ECO:0000313" key="6">
    <source>
        <dbReference type="Proteomes" id="UP000694546"/>
    </source>
</evidence>
<feature type="region of interest" description="Disordered" evidence="1">
    <location>
        <begin position="205"/>
        <end position="225"/>
    </location>
</feature>
<reference evidence="5" key="1">
    <citation type="submission" date="2025-08" db="UniProtKB">
        <authorList>
            <consortium name="Ensembl"/>
        </authorList>
    </citation>
    <scope>IDENTIFICATION</scope>
</reference>
<dbReference type="PANTHER" id="PTHR15496">
    <property type="entry name" value="GENERAL TRANSCRIPTION FACTOR 3C POLYPEPTIDE 4 FAMILY"/>
    <property type="match status" value="1"/>
</dbReference>
<dbReference type="GO" id="GO:0000127">
    <property type="term" value="C:transcription factor TFIIIC complex"/>
    <property type="evidence" value="ECO:0007669"/>
    <property type="project" value="InterPro"/>
</dbReference>
<dbReference type="GO" id="GO:0006384">
    <property type="term" value="P:transcription initiation at RNA polymerase III promoter"/>
    <property type="evidence" value="ECO:0007669"/>
    <property type="project" value="InterPro"/>
</dbReference>
<evidence type="ECO:0000259" key="4">
    <source>
        <dbReference type="Pfam" id="PF19336"/>
    </source>
</evidence>
<dbReference type="GeneTree" id="ENSGT00390000011873"/>
<dbReference type="PANTHER" id="PTHR15496:SF2">
    <property type="entry name" value="GENERAL TRANSCRIPTION FACTOR 3C POLYPEPTIDE 4"/>
    <property type="match status" value="1"/>
</dbReference>
<dbReference type="Proteomes" id="UP000694546">
    <property type="component" value="Chromosome 19"/>
</dbReference>
<dbReference type="Pfam" id="PF12660">
    <property type="entry name" value="zf-TFIIIC"/>
    <property type="match status" value="1"/>
</dbReference>
<dbReference type="InterPro" id="IPR044230">
    <property type="entry name" value="GTF3C4"/>
</dbReference>
<evidence type="ECO:0000256" key="1">
    <source>
        <dbReference type="SAM" id="MobiDB-lite"/>
    </source>
</evidence>
<dbReference type="GeneID" id="115532448"/>
<feature type="domain" description="Transcription factor IIIC putative zinc-finger" evidence="3">
    <location>
        <begin position="722"/>
        <end position="775"/>
    </location>
</feature>
<dbReference type="InterPro" id="IPR024761">
    <property type="entry name" value="TFIIIC_delta_N"/>
</dbReference>
<dbReference type="OrthoDB" id="6021743at2759"/>
<organism evidence="5 6">
    <name type="scientific">Gadus morhua</name>
    <name type="common">Atlantic cod</name>
    <dbReference type="NCBI Taxonomy" id="8049"/>
    <lineage>
        <taxon>Eukaryota</taxon>
        <taxon>Metazoa</taxon>
        <taxon>Chordata</taxon>
        <taxon>Craniata</taxon>
        <taxon>Vertebrata</taxon>
        <taxon>Euteleostomi</taxon>
        <taxon>Actinopterygii</taxon>
        <taxon>Neopterygii</taxon>
        <taxon>Teleostei</taxon>
        <taxon>Neoteleostei</taxon>
        <taxon>Acanthomorphata</taxon>
        <taxon>Zeiogadaria</taxon>
        <taxon>Gadariae</taxon>
        <taxon>Gadiformes</taxon>
        <taxon>Gadoidei</taxon>
        <taxon>Gadidae</taxon>
        <taxon>Gadus</taxon>
    </lineage>
</organism>